<gene>
    <name evidence="4" type="ORF">DFQ14_10128</name>
</gene>
<feature type="compositionally biased region" description="Basic and acidic residues" evidence="1">
    <location>
        <begin position="62"/>
        <end position="72"/>
    </location>
</feature>
<dbReference type="OrthoDB" id="5191711at2"/>
<feature type="compositionally biased region" description="Acidic residues" evidence="1">
    <location>
        <begin position="42"/>
        <end position="52"/>
    </location>
</feature>
<keyword evidence="2" id="KW-1133">Transmembrane helix</keyword>
<comment type="caution">
    <text evidence="4">The sequence shown here is derived from an EMBL/GenBank/DDBJ whole genome shotgun (WGS) entry which is preliminary data.</text>
</comment>
<evidence type="ECO:0000259" key="3">
    <source>
        <dbReference type="Pfam" id="PF16751"/>
    </source>
</evidence>
<accession>A0A368VZ86</accession>
<evidence type="ECO:0000313" key="5">
    <source>
        <dbReference type="Proteomes" id="UP000253495"/>
    </source>
</evidence>
<feature type="region of interest" description="Disordered" evidence="1">
    <location>
        <begin position="319"/>
        <end position="405"/>
    </location>
</feature>
<feature type="transmembrane region" description="Helical" evidence="2">
    <location>
        <begin position="205"/>
        <end position="227"/>
    </location>
</feature>
<dbReference type="InterPro" id="IPR031928">
    <property type="entry name" value="RsdA_SigD-bd"/>
</dbReference>
<feature type="domain" description="Anti-sigma-D factor RsdA sigma factor binding region" evidence="3">
    <location>
        <begin position="131"/>
        <end position="177"/>
    </location>
</feature>
<name>A0A368VZ86_9ACTN</name>
<evidence type="ECO:0000313" key="4">
    <source>
        <dbReference type="EMBL" id="RCW46692.1"/>
    </source>
</evidence>
<sequence>MAERKGSEGDGDGHDPVGSDQQDDRSRTETERDTPVGSAPSDESESSDDLDGGSEAPESVSEPDRQTAKSEQDGIADGEQVTEQTSRTEQTADGTAKIVTFRGRADESDATEATGEYESEQPDAENADPVDLSALQADDELLDVLGGTDPDIALADTDEPALESLLVAWRRDVDATPIGELVDTDTAVSAIDEGRARPRRRKRRHLVPVATAAAVLMITFTGVGVAARDALPGDALWGVAQVLYADHAQSAQAAWQAKQQLDKAGTAWEKGRPEAAREALEQAREEMHTVDAEHGLSDLQAAHASLSAKIERGQENVENLPVASSSSTQPGMTSSTRPSSTPLVPPPPSGSTQPTHTGSGSPSTSSSNPSGSASRSSSSSTGSSDRSTSDGSSSSDTGDSGLFPP</sequence>
<keyword evidence="5" id="KW-1185">Reference proteome</keyword>
<evidence type="ECO:0000256" key="2">
    <source>
        <dbReference type="SAM" id="Phobius"/>
    </source>
</evidence>
<dbReference type="EMBL" id="QPJC01000001">
    <property type="protein sequence ID" value="RCW46692.1"/>
    <property type="molecule type" value="Genomic_DNA"/>
</dbReference>
<feature type="compositionally biased region" description="Acidic residues" evidence="1">
    <location>
        <begin position="115"/>
        <end position="128"/>
    </location>
</feature>
<dbReference type="RefSeq" id="WP_114450976.1">
    <property type="nucleotide sequence ID" value="NZ_QPJC01000001.1"/>
</dbReference>
<feature type="compositionally biased region" description="Low complexity" evidence="1">
    <location>
        <begin position="350"/>
        <end position="405"/>
    </location>
</feature>
<proteinExistence type="predicted"/>
<evidence type="ECO:0000256" key="1">
    <source>
        <dbReference type="SAM" id="MobiDB-lite"/>
    </source>
</evidence>
<keyword evidence="2" id="KW-0812">Transmembrane</keyword>
<keyword evidence="2" id="KW-0472">Membrane</keyword>
<feature type="compositionally biased region" description="Basic and acidic residues" evidence="1">
    <location>
        <begin position="1"/>
        <end position="34"/>
    </location>
</feature>
<reference evidence="4 5" key="1">
    <citation type="submission" date="2018-07" db="EMBL/GenBank/DDBJ databases">
        <title>Genomic Encyclopedia of Type Strains, Phase III (KMG-III): the genomes of soil and plant-associated and newly described type strains.</title>
        <authorList>
            <person name="Whitman W."/>
        </authorList>
    </citation>
    <scope>NUCLEOTIDE SEQUENCE [LARGE SCALE GENOMIC DNA]</scope>
    <source>
        <strain evidence="4 5">CECT 8575</strain>
    </source>
</reference>
<dbReference type="Proteomes" id="UP000253495">
    <property type="component" value="Unassembled WGS sequence"/>
</dbReference>
<feature type="region of interest" description="Disordered" evidence="1">
    <location>
        <begin position="1"/>
        <end position="128"/>
    </location>
</feature>
<feature type="compositionally biased region" description="Polar residues" evidence="1">
    <location>
        <begin position="81"/>
        <end position="93"/>
    </location>
</feature>
<protein>
    <submittedName>
        <fullName evidence="4">Anti-sigma-D factor RsdA-like protein</fullName>
    </submittedName>
</protein>
<dbReference type="Pfam" id="PF16751">
    <property type="entry name" value="RsdA_SigD_bd"/>
    <property type="match status" value="1"/>
</dbReference>
<organism evidence="4 5">
    <name type="scientific">Halopolyspora algeriensis</name>
    <dbReference type="NCBI Taxonomy" id="1500506"/>
    <lineage>
        <taxon>Bacteria</taxon>
        <taxon>Bacillati</taxon>
        <taxon>Actinomycetota</taxon>
        <taxon>Actinomycetes</taxon>
        <taxon>Actinomycetes incertae sedis</taxon>
        <taxon>Halopolyspora</taxon>
    </lineage>
</organism>
<dbReference type="AlphaFoldDB" id="A0A368VZ86"/>
<feature type="compositionally biased region" description="Low complexity" evidence="1">
    <location>
        <begin position="324"/>
        <end position="342"/>
    </location>
</feature>